<protein>
    <submittedName>
        <fullName evidence="1">Uncharacterized protein</fullName>
    </submittedName>
</protein>
<gene>
    <name evidence="1" type="ORF">BDV34DRAFT_151984</name>
</gene>
<accession>A0A5N6DYX8</accession>
<evidence type="ECO:0000313" key="2">
    <source>
        <dbReference type="Proteomes" id="UP000326532"/>
    </source>
</evidence>
<dbReference type="AlphaFoldDB" id="A0A5N6DYX8"/>
<sequence>MGTRPVEPSTSDCHKISCRNYSASWRHLTSTSFQLHTQVTDRLCLNICISNGDQQSLKTVVKLPRYVLLGSWIHCSGNTQSLIITVRRRNYAHFPADSPVHETRNVWSFFSY</sequence>
<keyword evidence="2" id="KW-1185">Reference proteome</keyword>
<evidence type="ECO:0000313" key="1">
    <source>
        <dbReference type="EMBL" id="KAB8210436.1"/>
    </source>
</evidence>
<dbReference type="Proteomes" id="UP000326532">
    <property type="component" value="Unassembled WGS sequence"/>
</dbReference>
<proteinExistence type="predicted"/>
<dbReference type="EMBL" id="ML734942">
    <property type="protein sequence ID" value="KAB8210436.1"/>
    <property type="molecule type" value="Genomic_DNA"/>
</dbReference>
<reference evidence="1 2" key="1">
    <citation type="submission" date="2019-04" db="EMBL/GenBank/DDBJ databases">
        <title>Fungal friends and foes A comparative genomics study of 23 Aspergillus species from section Flavi.</title>
        <authorList>
            <consortium name="DOE Joint Genome Institute"/>
            <person name="Kjaerbolling I."/>
            <person name="Vesth T.C."/>
            <person name="Frisvad J.C."/>
            <person name="Nybo J.L."/>
            <person name="Theobald S."/>
            <person name="Kildgaard S."/>
            <person name="Petersen T.I."/>
            <person name="Kuo A."/>
            <person name="Sato A."/>
            <person name="Lyhne E.K."/>
            <person name="Kogle M.E."/>
            <person name="Wiebenga A."/>
            <person name="Kun R.S."/>
            <person name="Lubbers R.J."/>
            <person name="Makela M.R."/>
            <person name="Barry K."/>
            <person name="Chovatia M."/>
            <person name="Clum A."/>
            <person name="Daum C."/>
            <person name="Haridas S."/>
            <person name="He G."/>
            <person name="LaButti K."/>
            <person name="Lipzen A."/>
            <person name="Mondo S."/>
            <person name="Pangilinan J."/>
            <person name="Riley R."/>
            <person name="Salamov A."/>
            <person name="Simmons B.A."/>
            <person name="Magnuson J.K."/>
            <person name="Henrissat B."/>
            <person name="Mortensen U.H."/>
            <person name="Larsen T.O."/>
            <person name="De vries R.P."/>
            <person name="Grigoriev I.V."/>
            <person name="Machida M."/>
            <person name="Baker S.E."/>
            <person name="Andersen M.R."/>
        </authorList>
    </citation>
    <scope>NUCLEOTIDE SEQUENCE [LARGE SCALE GENOMIC DNA]</scope>
    <source>
        <strain evidence="1 2">CBS 117618</strain>
    </source>
</reference>
<organism evidence="1 2">
    <name type="scientific">Aspergillus parasiticus</name>
    <dbReference type="NCBI Taxonomy" id="5067"/>
    <lineage>
        <taxon>Eukaryota</taxon>
        <taxon>Fungi</taxon>
        <taxon>Dikarya</taxon>
        <taxon>Ascomycota</taxon>
        <taxon>Pezizomycotina</taxon>
        <taxon>Eurotiomycetes</taxon>
        <taxon>Eurotiomycetidae</taxon>
        <taxon>Eurotiales</taxon>
        <taxon>Aspergillaceae</taxon>
        <taxon>Aspergillus</taxon>
        <taxon>Aspergillus subgen. Circumdati</taxon>
    </lineage>
</organism>
<name>A0A5N6DYX8_ASPPA</name>
<dbReference type="VEuPathDB" id="FungiDB:BDV34DRAFT_151984"/>